<dbReference type="GO" id="GO:0008009">
    <property type="term" value="F:chemokine activity"/>
    <property type="evidence" value="ECO:0007669"/>
    <property type="project" value="InterPro"/>
</dbReference>
<dbReference type="Proteomes" id="UP000646548">
    <property type="component" value="Unassembled WGS sequence"/>
</dbReference>
<name>A0A834F219_ORYME</name>
<dbReference type="SUPFAM" id="SSF54117">
    <property type="entry name" value="Interleukin 8-like chemokines"/>
    <property type="match status" value="1"/>
</dbReference>
<protein>
    <recommendedName>
        <fullName evidence="4">Chemokine interleukin-8-like domain-containing protein</fullName>
    </recommendedName>
</protein>
<keyword evidence="1" id="KW-0732">Signal</keyword>
<dbReference type="AlphaFoldDB" id="A0A834F219"/>
<dbReference type="GO" id="GO:0006955">
    <property type="term" value="P:immune response"/>
    <property type="evidence" value="ECO:0007669"/>
    <property type="project" value="InterPro"/>
</dbReference>
<dbReference type="InterPro" id="IPR036048">
    <property type="entry name" value="Interleukin_8-like_sf"/>
</dbReference>
<dbReference type="Gene3D" id="2.40.50.40">
    <property type="match status" value="1"/>
</dbReference>
<gene>
    <name evidence="2" type="ORF">FQA47_016675</name>
</gene>
<evidence type="ECO:0000313" key="3">
    <source>
        <dbReference type="Proteomes" id="UP000646548"/>
    </source>
</evidence>
<sequence length="113" mass="12868">MTLVTLSILLLVLSVCPSIQQHPGNIPRCCYRLTSTDMSERVISNTYQELPARKHVCPKAIKFKTTTGEIYASPGLTWVQTLIKRMTKIKGDLLPVTQKNCFTWSSRVRKHHL</sequence>
<dbReference type="GO" id="GO:0005576">
    <property type="term" value="C:extracellular region"/>
    <property type="evidence" value="ECO:0007669"/>
    <property type="project" value="InterPro"/>
</dbReference>
<accession>A0A834F219</accession>
<feature type="signal peptide" evidence="1">
    <location>
        <begin position="1"/>
        <end position="21"/>
    </location>
</feature>
<comment type="caution">
    <text evidence="2">The sequence shown here is derived from an EMBL/GenBank/DDBJ whole genome shotgun (WGS) entry which is preliminary data.</text>
</comment>
<reference evidence="2" key="1">
    <citation type="journal article" name="BMC Genomics">
        <title>Long-read sequencing and de novo genome assembly of marine medaka (Oryzias melastigma).</title>
        <authorList>
            <person name="Liang P."/>
            <person name="Saqib H.S.A."/>
            <person name="Ni X."/>
            <person name="Shen Y."/>
        </authorList>
    </citation>
    <scope>NUCLEOTIDE SEQUENCE</scope>
    <source>
        <strain evidence="2">Bigg-433</strain>
    </source>
</reference>
<evidence type="ECO:0000313" key="2">
    <source>
        <dbReference type="EMBL" id="KAF6718244.1"/>
    </source>
</evidence>
<organism evidence="2 3">
    <name type="scientific">Oryzias melastigma</name>
    <name type="common">Marine medaka</name>
    <dbReference type="NCBI Taxonomy" id="30732"/>
    <lineage>
        <taxon>Eukaryota</taxon>
        <taxon>Metazoa</taxon>
        <taxon>Chordata</taxon>
        <taxon>Craniata</taxon>
        <taxon>Vertebrata</taxon>
        <taxon>Euteleostomi</taxon>
        <taxon>Actinopterygii</taxon>
        <taxon>Neopterygii</taxon>
        <taxon>Teleostei</taxon>
        <taxon>Neoteleostei</taxon>
        <taxon>Acanthomorphata</taxon>
        <taxon>Ovalentaria</taxon>
        <taxon>Atherinomorphae</taxon>
        <taxon>Beloniformes</taxon>
        <taxon>Adrianichthyidae</taxon>
        <taxon>Oryziinae</taxon>
        <taxon>Oryzias</taxon>
    </lineage>
</organism>
<feature type="chain" id="PRO_5032849691" description="Chemokine interleukin-8-like domain-containing protein" evidence="1">
    <location>
        <begin position="22"/>
        <end position="113"/>
    </location>
</feature>
<evidence type="ECO:0008006" key="4">
    <source>
        <dbReference type="Google" id="ProtNLM"/>
    </source>
</evidence>
<evidence type="ECO:0000256" key="1">
    <source>
        <dbReference type="SAM" id="SignalP"/>
    </source>
</evidence>
<proteinExistence type="predicted"/>
<dbReference type="EMBL" id="WKFB01000764">
    <property type="protein sequence ID" value="KAF6718244.1"/>
    <property type="molecule type" value="Genomic_DNA"/>
</dbReference>